<evidence type="ECO:0000256" key="4">
    <source>
        <dbReference type="ARBA" id="ARBA00022679"/>
    </source>
</evidence>
<protein>
    <recommendedName>
        <fullName evidence="13">SET domain-containing protein</fullName>
    </recommendedName>
</protein>
<evidence type="ECO:0000256" key="5">
    <source>
        <dbReference type="ARBA" id="ARBA00022691"/>
    </source>
</evidence>
<dbReference type="PANTHER" id="PTHR46223">
    <property type="entry name" value="HISTONE-LYSINE N-METHYLTRANSFERASE SUV39H"/>
    <property type="match status" value="1"/>
</dbReference>
<keyword evidence="4" id="KW-0808">Transferase</keyword>
<feature type="compositionally biased region" description="Low complexity" evidence="8">
    <location>
        <begin position="36"/>
        <end position="52"/>
    </location>
</feature>
<gene>
    <name evidence="11" type="ORF">LTR36_005298</name>
</gene>
<sequence>MSRKRKSPDSDPPLSRDGTNGLLTPRDSTHLSREPSVVSISSSSDIGDVTSQSPEVYNGLLQKKEGRILAKKASALQVFTRSRTNFSQSRDASVIKVNATNLPTPQMLQAAAASPFTSAQRLIREAFWRKLKDVPKVRLENKIDASTPSLDFIFIPECVLRDGVYRADLQTSEGCQKPCRPNMGQNIGCEYTKQCTCLEYAAVDEEALRKRDPDVYQTYKAQKDANDFIETAGLPKRFPYTKPNLDARVPSTLRSFYRDTRHPIYECNQNCNCGPGCKSRVAQKGRRVPLTIFKTPNRGWGVLCDEDLIRGEFIDTYLGEVITNEETDRRESIGGKDKASYLYSLDKFVGDDDELTEETCFVVDGQYMGGPSRFINHCCEPNCRQYTVSYNKHDLRLYDIAFFAYEDIKKGTELTFDYLDKDEEEEEDVVRKREEAAKDPENLDKKPCNCGAVKCRGYLWV</sequence>
<evidence type="ECO:0000313" key="11">
    <source>
        <dbReference type="EMBL" id="KAK4543653.1"/>
    </source>
</evidence>
<evidence type="ECO:0000256" key="6">
    <source>
        <dbReference type="ARBA" id="ARBA00022723"/>
    </source>
</evidence>
<reference evidence="11 12" key="1">
    <citation type="submission" date="2021-11" db="EMBL/GenBank/DDBJ databases">
        <title>Black yeast isolated from Biological Soil Crust.</title>
        <authorList>
            <person name="Kurbessoian T."/>
        </authorList>
    </citation>
    <scope>NUCLEOTIDE SEQUENCE [LARGE SCALE GENOMIC DNA]</scope>
    <source>
        <strain evidence="11 12">CCFEE 5522</strain>
    </source>
</reference>
<dbReference type="AlphaFoldDB" id="A0AAV9JFM4"/>
<evidence type="ECO:0000256" key="1">
    <source>
        <dbReference type="ARBA" id="ARBA00004286"/>
    </source>
</evidence>
<dbReference type="EMBL" id="JAVFHQ010000030">
    <property type="protein sequence ID" value="KAK4543653.1"/>
    <property type="molecule type" value="Genomic_DNA"/>
</dbReference>
<dbReference type="InterPro" id="IPR046341">
    <property type="entry name" value="SET_dom_sf"/>
</dbReference>
<dbReference type="GO" id="GO:0032259">
    <property type="term" value="P:methylation"/>
    <property type="evidence" value="ECO:0007669"/>
    <property type="project" value="UniProtKB-KW"/>
</dbReference>
<keyword evidence="6" id="KW-0479">Metal-binding</keyword>
<dbReference type="SMART" id="SM00317">
    <property type="entry name" value="SET"/>
    <property type="match status" value="1"/>
</dbReference>
<dbReference type="GO" id="GO:0005634">
    <property type="term" value="C:nucleus"/>
    <property type="evidence" value="ECO:0007669"/>
    <property type="project" value="InterPro"/>
</dbReference>
<dbReference type="GO" id="GO:0005694">
    <property type="term" value="C:chromosome"/>
    <property type="evidence" value="ECO:0007669"/>
    <property type="project" value="UniProtKB-SubCell"/>
</dbReference>
<comment type="caution">
    <text evidence="11">The sequence shown here is derived from an EMBL/GenBank/DDBJ whole genome shotgun (WGS) entry which is preliminary data.</text>
</comment>
<evidence type="ECO:0000256" key="3">
    <source>
        <dbReference type="ARBA" id="ARBA00022603"/>
    </source>
</evidence>
<dbReference type="InterPro" id="IPR003616">
    <property type="entry name" value="Post-SET_dom"/>
</dbReference>
<keyword evidence="7" id="KW-0862">Zinc</keyword>
<dbReference type="InterPro" id="IPR001214">
    <property type="entry name" value="SET_dom"/>
</dbReference>
<evidence type="ECO:0000256" key="7">
    <source>
        <dbReference type="ARBA" id="ARBA00022833"/>
    </source>
</evidence>
<name>A0AAV9JFM4_9PEZI</name>
<dbReference type="Pfam" id="PF00856">
    <property type="entry name" value="SET"/>
    <property type="match status" value="1"/>
</dbReference>
<feature type="domain" description="SET" evidence="9">
    <location>
        <begin position="288"/>
        <end position="419"/>
    </location>
</feature>
<keyword evidence="3" id="KW-0489">Methyltransferase</keyword>
<dbReference type="PROSITE" id="PS50280">
    <property type="entry name" value="SET"/>
    <property type="match status" value="1"/>
</dbReference>
<dbReference type="Proteomes" id="UP001324427">
    <property type="component" value="Unassembled WGS sequence"/>
</dbReference>
<keyword evidence="12" id="KW-1185">Reference proteome</keyword>
<keyword evidence="5" id="KW-0949">S-adenosyl-L-methionine</keyword>
<dbReference type="Gene3D" id="2.170.270.10">
    <property type="entry name" value="SET domain"/>
    <property type="match status" value="1"/>
</dbReference>
<comment type="subcellular location">
    <subcellularLocation>
        <location evidence="1">Chromosome</location>
    </subcellularLocation>
</comment>
<evidence type="ECO:0000259" key="10">
    <source>
        <dbReference type="PROSITE" id="PS50868"/>
    </source>
</evidence>
<dbReference type="Pfam" id="PF05033">
    <property type="entry name" value="Pre-SET"/>
    <property type="match status" value="1"/>
</dbReference>
<proteinExistence type="predicted"/>
<evidence type="ECO:0000259" key="9">
    <source>
        <dbReference type="PROSITE" id="PS50280"/>
    </source>
</evidence>
<dbReference type="InterPro" id="IPR050973">
    <property type="entry name" value="H3K9_Histone-Lys_N-MTase"/>
</dbReference>
<evidence type="ECO:0000313" key="12">
    <source>
        <dbReference type="Proteomes" id="UP001324427"/>
    </source>
</evidence>
<accession>A0AAV9JFM4</accession>
<evidence type="ECO:0000256" key="8">
    <source>
        <dbReference type="SAM" id="MobiDB-lite"/>
    </source>
</evidence>
<dbReference type="GO" id="GO:0008270">
    <property type="term" value="F:zinc ion binding"/>
    <property type="evidence" value="ECO:0007669"/>
    <property type="project" value="InterPro"/>
</dbReference>
<keyword evidence="2" id="KW-0158">Chromosome</keyword>
<dbReference type="PANTHER" id="PTHR46223:SF3">
    <property type="entry name" value="HISTONE-LYSINE N-METHYLTRANSFERASE SET-23"/>
    <property type="match status" value="1"/>
</dbReference>
<feature type="domain" description="Post-SET" evidence="10">
    <location>
        <begin position="444"/>
        <end position="460"/>
    </location>
</feature>
<evidence type="ECO:0000256" key="2">
    <source>
        <dbReference type="ARBA" id="ARBA00022454"/>
    </source>
</evidence>
<evidence type="ECO:0008006" key="13">
    <source>
        <dbReference type="Google" id="ProtNLM"/>
    </source>
</evidence>
<dbReference type="SUPFAM" id="SSF82199">
    <property type="entry name" value="SET domain"/>
    <property type="match status" value="1"/>
</dbReference>
<dbReference type="PROSITE" id="PS50868">
    <property type="entry name" value="POST_SET"/>
    <property type="match status" value="1"/>
</dbReference>
<dbReference type="SMART" id="SM00508">
    <property type="entry name" value="PostSET"/>
    <property type="match status" value="1"/>
</dbReference>
<feature type="region of interest" description="Disordered" evidence="8">
    <location>
        <begin position="1"/>
        <end position="52"/>
    </location>
</feature>
<dbReference type="GO" id="GO:0042054">
    <property type="term" value="F:histone methyltransferase activity"/>
    <property type="evidence" value="ECO:0007669"/>
    <property type="project" value="InterPro"/>
</dbReference>
<organism evidence="11 12">
    <name type="scientific">Oleoguttula mirabilis</name>
    <dbReference type="NCBI Taxonomy" id="1507867"/>
    <lineage>
        <taxon>Eukaryota</taxon>
        <taxon>Fungi</taxon>
        <taxon>Dikarya</taxon>
        <taxon>Ascomycota</taxon>
        <taxon>Pezizomycotina</taxon>
        <taxon>Dothideomycetes</taxon>
        <taxon>Dothideomycetidae</taxon>
        <taxon>Mycosphaerellales</taxon>
        <taxon>Teratosphaeriaceae</taxon>
        <taxon>Oleoguttula</taxon>
    </lineage>
</organism>
<dbReference type="InterPro" id="IPR007728">
    <property type="entry name" value="Pre-SET_dom"/>
</dbReference>